<proteinExistence type="predicted"/>
<reference evidence="2" key="1">
    <citation type="submission" date="2020-01" db="EMBL/GenBank/DDBJ databases">
        <authorList>
            <person name="Richard D."/>
        </authorList>
    </citation>
    <scope>NUCLEOTIDE SEQUENCE</scope>
    <source>
        <strain evidence="2">JP541</strain>
    </source>
</reference>
<name>A0A8I0H401_XANCI</name>
<accession>A0A8I0H401</accession>
<dbReference type="Pfam" id="PF05598">
    <property type="entry name" value="DUF772"/>
    <property type="match status" value="1"/>
</dbReference>
<organism evidence="2 3">
    <name type="scientific">Xanthomonas citri pv. citri</name>
    <dbReference type="NCBI Taxonomy" id="611301"/>
    <lineage>
        <taxon>Bacteria</taxon>
        <taxon>Pseudomonadati</taxon>
        <taxon>Pseudomonadota</taxon>
        <taxon>Gammaproteobacteria</taxon>
        <taxon>Lysobacterales</taxon>
        <taxon>Lysobacteraceae</taxon>
        <taxon>Xanthomonas</taxon>
    </lineage>
</organism>
<evidence type="ECO:0000259" key="1">
    <source>
        <dbReference type="Pfam" id="PF05598"/>
    </source>
</evidence>
<evidence type="ECO:0000313" key="3">
    <source>
        <dbReference type="Proteomes" id="UP000653002"/>
    </source>
</evidence>
<sequence>RLHSVFPFDRMAKAIGLSEQRLGHRNIFSPLVKIALMVLKAYTGFSDRQLVEHLNGNFHYQMFCGIMIDPAFPITNYKIVSAIRNEIASRLDI</sequence>
<dbReference type="EMBL" id="JAABFR010001723">
    <property type="protein sequence ID" value="MBD4338811.1"/>
    <property type="molecule type" value="Genomic_DNA"/>
</dbReference>
<dbReference type="AlphaFoldDB" id="A0A8I0H401"/>
<evidence type="ECO:0000313" key="2">
    <source>
        <dbReference type="EMBL" id="MBD4338811.1"/>
    </source>
</evidence>
<dbReference type="Proteomes" id="UP000653002">
    <property type="component" value="Unassembled WGS sequence"/>
</dbReference>
<feature type="non-terminal residue" evidence="2">
    <location>
        <position position="1"/>
    </location>
</feature>
<comment type="caution">
    <text evidence="2">The sequence shown here is derived from an EMBL/GenBank/DDBJ whole genome shotgun (WGS) entry which is preliminary data.</text>
</comment>
<feature type="non-terminal residue" evidence="2">
    <location>
        <position position="93"/>
    </location>
</feature>
<protein>
    <submittedName>
        <fullName evidence="2">DDE transposase</fullName>
    </submittedName>
</protein>
<gene>
    <name evidence="2" type="ORF">GUH15_22695</name>
</gene>
<feature type="domain" description="Transposase InsH N-terminal" evidence="1">
    <location>
        <begin position="2"/>
        <end position="84"/>
    </location>
</feature>
<dbReference type="InterPro" id="IPR008490">
    <property type="entry name" value="Transposase_InsH_N"/>
</dbReference>